<accession>A0A8H7KL03</accession>
<comment type="catalytic activity">
    <reaction evidence="9 10">
        <text>guanosine(37) in tRNA + S-adenosyl-L-methionine = N(1)-methylguanosine(37) in tRNA + S-adenosyl-L-homocysteine + H(+)</text>
        <dbReference type="Rhea" id="RHEA:36899"/>
        <dbReference type="Rhea" id="RHEA-COMP:10145"/>
        <dbReference type="Rhea" id="RHEA-COMP:10147"/>
        <dbReference type="ChEBI" id="CHEBI:15378"/>
        <dbReference type="ChEBI" id="CHEBI:57856"/>
        <dbReference type="ChEBI" id="CHEBI:59789"/>
        <dbReference type="ChEBI" id="CHEBI:73542"/>
        <dbReference type="ChEBI" id="CHEBI:74269"/>
        <dbReference type="EC" id="2.1.1.228"/>
    </reaction>
</comment>
<dbReference type="Proteomes" id="UP000629468">
    <property type="component" value="Unassembled WGS sequence"/>
</dbReference>
<keyword evidence="7 10" id="KW-0496">Mitochondrion</keyword>
<sequence>MSSRVFLDASPPSYQGPKDRLDKSAFHKTLTVLSARVPPNKTGQLLKARELKGALMDLPKIRSVVSDPENPNGSRLVLLRTVKYSELPPVAQEYLGKETQGLVNHEIKLDYDYWSTDDILQTILPGQLREGAPSGFAMTGHIAHVNLLEEYLPYKYLIGQLILDKNKKVRTVVNKLDSIHAQFRVFEMELIAGDPDYIVEHHESDCRFTFDFSQVYWNSRLHTEHERLVRMFEPDDVVADVFAGVGPFAIPSARKGCAVLANDLNPASHKYLEKNVADNGVADRVRTFCEDGREFIQTIAKQLHDDPLPPFNGPALSRTRREKERRRARLQHIADATPNPVAKSRKRICHFIMNLPDTAILFLNAFRGMLKADEDDNLLDTYEVMPMIHCHCFTREMDPEKAEVDIRKRVEEQLGAPLEEDVTFHLVRSVAPNKEMYCISFRLPRAVGIGR</sequence>
<dbReference type="EC" id="2.1.1.228" evidence="10"/>
<dbReference type="PANTHER" id="PTHR23245">
    <property type="entry name" value="TRNA METHYLTRANSFERASE"/>
    <property type="match status" value="1"/>
</dbReference>
<dbReference type="Gene3D" id="3.30.300.110">
    <property type="entry name" value="Met-10+ protein-like domains"/>
    <property type="match status" value="1"/>
</dbReference>
<dbReference type="GO" id="GO:0005634">
    <property type="term" value="C:nucleus"/>
    <property type="evidence" value="ECO:0007669"/>
    <property type="project" value="UniProtKB-SubCell"/>
</dbReference>
<dbReference type="Pfam" id="PF02475">
    <property type="entry name" value="TRM5-TYW2_MTfase"/>
    <property type="match status" value="1"/>
</dbReference>
<keyword evidence="8 10" id="KW-0539">Nucleus</keyword>
<comment type="similarity">
    <text evidence="1">Belongs to the class I-like SAM-binding methyltransferase superfamily. TRM5/TYW2 family.</text>
</comment>
<gene>
    <name evidence="10" type="primary">TRM5</name>
    <name evidence="13" type="ORF">Agabi119p4_299</name>
</gene>
<evidence type="ECO:0000256" key="9">
    <source>
        <dbReference type="ARBA" id="ARBA00047783"/>
    </source>
</evidence>
<evidence type="ECO:0000256" key="5">
    <source>
        <dbReference type="ARBA" id="ARBA00022691"/>
    </source>
</evidence>
<dbReference type="HAMAP" id="MF_03152">
    <property type="entry name" value="TRM5"/>
    <property type="match status" value="1"/>
</dbReference>
<evidence type="ECO:0000313" key="13">
    <source>
        <dbReference type="EMBL" id="KAF7784134.1"/>
    </source>
</evidence>
<dbReference type="GO" id="GO:0052906">
    <property type="term" value="F:tRNA (guanine(37)-N1)-methyltransferase activity"/>
    <property type="evidence" value="ECO:0007669"/>
    <property type="project" value="UniProtKB-UniRule"/>
</dbReference>
<keyword evidence="4 10" id="KW-0808">Transferase</keyword>
<organism evidence="13 14">
    <name type="scientific">Agaricus bisporus var. burnettii</name>
    <dbReference type="NCBI Taxonomy" id="192524"/>
    <lineage>
        <taxon>Eukaryota</taxon>
        <taxon>Fungi</taxon>
        <taxon>Dikarya</taxon>
        <taxon>Basidiomycota</taxon>
        <taxon>Agaricomycotina</taxon>
        <taxon>Agaricomycetes</taxon>
        <taxon>Agaricomycetidae</taxon>
        <taxon>Agaricales</taxon>
        <taxon>Agaricineae</taxon>
        <taxon>Agaricaceae</taxon>
        <taxon>Agaricus</taxon>
    </lineage>
</organism>
<evidence type="ECO:0000259" key="12">
    <source>
        <dbReference type="PROSITE" id="PS51684"/>
    </source>
</evidence>
<dbReference type="PANTHER" id="PTHR23245:SF36">
    <property type="entry name" value="TRNA (GUANINE(37)-N1)-METHYLTRANSFERASE"/>
    <property type="match status" value="1"/>
</dbReference>
<comment type="caution">
    <text evidence="13">The sequence shown here is derived from an EMBL/GenBank/DDBJ whole genome shotgun (WGS) entry which is preliminary data.</text>
</comment>
<evidence type="ECO:0000256" key="7">
    <source>
        <dbReference type="ARBA" id="ARBA00023128"/>
    </source>
</evidence>
<comment type="subunit">
    <text evidence="10">Monomer.</text>
</comment>
<proteinExistence type="inferred from homology"/>
<reference evidence="13 14" key="1">
    <citation type="journal article" name="Sci. Rep.">
        <title>Telomere-to-telomere assembled and centromere annotated genomes of the two main subspecies of the button mushroom Agaricus bisporus reveal especially polymorphic chromosome ends.</title>
        <authorList>
            <person name="Sonnenberg A.S.M."/>
            <person name="Sedaghat-Telgerd N."/>
            <person name="Lavrijssen B."/>
            <person name="Ohm R.A."/>
            <person name="Hendrickx P.M."/>
            <person name="Scholtmeijer K."/>
            <person name="Baars J.J.P."/>
            <person name="van Peer A."/>
        </authorList>
    </citation>
    <scope>NUCLEOTIDE SEQUENCE [LARGE SCALE GENOMIC DNA]</scope>
    <source>
        <strain evidence="13 14">H119_p4</strain>
    </source>
</reference>
<dbReference type="InterPro" id="IPR025792">
    <property type="entry name" value="tRNA_Gua_MeTrfase_euk"/>
</dbReference>
<comment type="similarity">
    <text evidence="10">Belongs to the TRM5 / TYW2 family.</text>
</comment>
<evidence type="ECO:0000256" key="11">
    <source>
        <dbReference type="SAM" id="MobiDB-lite"/>
    </source>
</evidence>
<evidence type="ECO:0000256" key="6">
    <source>
        <dbReference type="ARBA" id="ARBA00022694"/>
    </source>
</evidence>
<comment type="subcellular location">
    <subcellularLocation>
        <location evidence="10">Mitochondrion matrix</location>
    </subcellularLocation>
    <subcellularLocation>
        <location evidence="10">Nucleus</location>
    </subcellularLocation>
    <subcellularLocation>
        <location evidence="10">Cytoplasm</location>
    </subcellularLocation>
    <text evidence="10">Predominantly in the mitochondria and in the nucleus.</text>
</comment>
<dbReference type="AlphaFoldDB" id="A0A8H7KL03"/>
<dbReference type="SUPFAM" id="SSF53335">
    <property type="entry name" value="S-adenosyl-L-methionine-dependent methyltransferases"/>
    <property type="match status" value="1"/>
</dbReference>
<evidence type="ECO:0000313" key="14">
    <source>
        <dbReference type="Proteomes" id="UP000629468"/>
    </source>
</evidence>
<keyword evidence="2 10" id="KW-0963">Cytoplasm</keyword>
<dbReference type="InterPro" id="IPR056744">
    <property type="entry name" value="TRM5/TYW2-like_N"/>
</dbReference>
<evidence type="ECO:0000256" key="4">
    <source>
        <dbReference type="ARBA" id="ARBA00022679"/>
    </source>
</evidence>
<evidence type="ECO:0000256" key="3">
    <source>
        <dbReference type="ARBA" id="ARBA00022603"/>
    </source>
</evidence>
<dbReference type="CDD" id="cd02440">
    <property type="entry name" value="AdoMet_MTases"/>
    <property type="match status" value="1"/>
</dbReference>
<feature type="binding site" evidence="10">
    <location>
        <begin position="291"/>
        <end position="292"/>
    </location>
    <ligand>
        <name>S-adenosyl-L-methionine</name>
        <dbReference type="ChEBI" id="CHEBI:59789"/>
    </ligand>
</feature>
<dbReference type="GO" id="GO:0070901">
    <property type="term" value="P:mitochondrial tRNA methylation"/>
    <property type="evidence" value="ECO:0007669"/>
    <property type="project" value="TreeGrafter"/>
</dbReference>
<comment type="function">
    <text evidence="10">Specifically methylates the N1 position of guanosine-37 in various cytoplasmic and mitochondrial tRNAs. Methylation is not dependent on the nature of the nucleoside 5' of the target nucleoside. This is the first step in the biosynthesis of wybutosine (yW), a modified base adjacent to the anticodon of tRNAs and required for accurate decoding.</text>
</comment>
<feature type="binding site" evidence="10">
    <location>
        <begin position="263"/>
        <end position="264"/>
    </location>
    <ligand>
        <name>S-adenosyl-L-methionine</name>
        <dbReference type="ChEBI" id="CHEBI:59789"/>
    </ligand>
</feature>
<feature type="binding site" evidence="10">
    <location>
        <position position="225"/>
    </location>
    <ligand>
        <name>S-adenosyl-L-methionine</name>
        <dbReference type="ChEBI" id="CHEBI:59789"/>
    </ligand>
</feature>
<dbReference type="InterPro" id="IPR056743">
    <property type="entry name" value="TRM5-TYW2-like_MTfase"/>
</dbReference>
<keyword evidence="6 10" id="KW-0819">tRNA processing</keyword>
<name>A0A8H7KL03_AGABI</name>
<evidence type="ECO:0000256" key="2">
    <source>
        <dbReference type="ARBA" id="ARBA00022490"/>
    </source>
</evidence>
<dbReference type="InterPro" id="IPR029063">
    <property type="entry name" value="SAM-dependent_MTases_sf"/>
</dbReference>
<evidence type="ECO:0000256" key="10">
    <source>
        <dbReference type="HAMAP-Rule" id="MF_03152"/>
    </source>
</evidence>
<evidence type="ECO:0000256" key="8">
    <source>
        <dbReference type="ARBA" id="ARBA00023242"/>
    </source>
</evidence>
<protein>
    <recommendedName>
        <fullName evidence="10">tRNA (guanine(37)-N1)-methyltransferase</fullName>
        <ecNumber evidence="10">2.1.1.228</ecNumber>
    </recommendedName>
    <alternativeName>
        <fullName evidence="10">M1G-methyltransferase</fullName>
    </alternativeName>
    <alternativeName>
        <fullName evidence="10">tRNA [GM37] methyltransferase</fullName>
    </alternativeName>
    <alternativeName>
        <fullName evidence="10">tRNA methyltransferase 5</fullName>
    </alternativeName>
</protein>
<dbReference type="GO" id="GO:0002939">
    <property type="term" value="P:tRNA N1-guanine methylation"/>
    <property type="evidence" value="ECO:0007669"/>
    <property type="project" value="TreeGrafter"/>
</dbReference>
<evidence type="ECO:0000256" key="1">
    <source>
        <dbReference type="ARBA" id="ARBA00009775"/>
    </source>
</evidence>
<dbReference type="EMBL" id="JABXXO010000001">
    <property type="protein sequence ID" value="KAF7784134.1"/>
    <property type="molecule type" value="Genomic_DNA"/>
</dbReference>
<feature type="region of interest" description="Disordered" evidence="11">
    <location>
        <begin position="1"/>
        <end position="21"/>
    </location>
</feature>
<dbReference type="InterPro" id="IPR030382">
    <property type="entry name" value="MeTrfase_TRM5/TYW2"/>
</dbReference>
<dbReference type="Gene3D" id="3.40.50.150">
    <property type="entry name" value="Vaccinia Virus protein VP39"/>
    <property type="match status" value="1"/>
</dbReference>
<dbReference type="PROSITE" id="PS51684">
    <property type="entry name" value="SAM_MT_TRM5_TYW2"/>
    <property type="match status" value="1"/>
</dbReference>
<keyword evidence="5 10" id="KW-0949">S-adenosyl-L-methionine</keyword>
<keyword evidence="3 10" id="KW-0489">Methyltransferase</keyword>
<feature type="binding site" evidence="10">
    <location>
        <position position="354"/>
    </location>
    <ligand>
        <name>S-adenosyl-L-methionine</name>
        <dbReference type="ChEBI" id="CHEBI:59789"/>
    </ligand>
</feature>
<feature type="domain" description="SAM-dependent methyltransferase TRM5/TYW2-type" evidence="12">
    <location>
        <begin position="136"/>
        <end position="445"/>
    </location>
</feature>
<dbReference type="Pfam" id="PF25133">
    <property type="entry name" value="TYW2_N_2"/>
    <property type="match status" value="1"/>
</dbReference>
<dbReference type="FunFam" id="3.30.300.110:FF:000001">
    <property type="entry name" value="tRNA (guanine(37)-N1)-methyltransferase"/>
    <property type="match status" value="1"/>
</dbReference>
<dbReference type="GO" id="GO:0005759">
    <property type="term" value="C:mitochondrial matrix"/>
    <property type="evidence" value="ECO:0007669"/>
    <property type="project" value="UniProtKB-SubCell"/>
</dbReference>